<gene>
    <name evidence="4" type="ORF">CHLNCDRAFT_141719</name>
</gene>
<evidence type="ECO:0000256" key="1">
    <source>
        <dbReference type="ARBA" id="ARBA00010407"/>
    </source>
</evidence>
<sequence>MGKKGGKAFLKSARAARAEVDDSEEARQAVPEAAALTAAAGSPQPQPAFSAKAAAFLKDGAAADDASSNDDEEPGAETRGKMLQRHKREQKALKDQMKRLGKEGKDEGAKLEAEMEARHAAELASLAGDREKTVAEAVAVADSLYSVHLGDEEQGEQQHKKASKGQRRREQRQREEQEREARIQAELAELGDTDRVIEQRELKAILRPLGLVIREIPPDGHCLYRSLEDQLQQLPAEVAPPPTAEGEQDADELNFLLLRQKVAEHMRQHAEEFKPFVLPEDLASGGGDDLFEAYCTELETTAAWGGQVELQALAQVLKSHIAVYTVGMPVQDLGEEYKESGRTLRLCYLRHAYGLGEHYESVVPGVADDEEQTDEDDAAANDEE</sequence>
<feature type="region of interest" description="Disordered" evidence="2">
    <location>
        <begin position="1"/>
        <end position="114"/>
    </location>
</feature>
<dbReference type="SUPFAM" id="SSF54001">
    <property type="entry name" value="Cysteine proteinases"/>
    <property type="match status" value="1"/>
</dbReference>
<protein>
    <recommendedName>
        <fullName evidence="3">OTU domain-containing protein</fullName>
    </recommendedName>
</protein>
<dbReference type="Pfam" id="PF02338">
    <property type="entry name" value="OTU"/>
    <property type="match status" value="1"/>
</dbReference>
<evidence type="ECO:0000259" key="3">
    <source>
        <dbReference type="PROSITE" id="PS50802"/>
    </source>
</evidence>
<dbReference type="GeneID" id="17350331"/>
<evidence type="ECO:0000313" key="4">
    <source>
        <dbReference type="EMBL" id="EFN50896.1"/>
    </source>
</evidence>
<dbReference type="Gene3D" id="3.90.70.80">
    <property type="match status" value="1"/>
</dbReference>
<dbReference type="InParanoid" id="E1ZTG2"/>
<keyword evidence="5" id="KW-1185">Reference proteome</keyword>
<feature type="domain" description="OTU" evidence="3">
    <location>
        <begin position="211"/>
        <end position="365"/>
    </location>
</feature>
<name>E1ZTG2_CHLVA</name>
<evidence type="ECO:0000313" key="5">
    <source>
        <dbReference type="Proteomes" id="UP000008141"/>
    </source>
</evidence>
<feature type="region of interest" description="Disordered" evidence="2">
    <location>
        <begin position="365"/>
        <end position="384"/>
    </location>
</feature>
<dbReference type="AlphaFoldDB" id="E1ZTG2"/>
<feature type="compositionally biased region" description="Basic and acidic residues" evidence="2">
    <location>
        <begin position="90"/>
        <end position="114"/>
    </location>
</feature>
<evidence type="ECO:0000256" key="2">
    <source>
        <dbReference type="SAM" id="MobiDB-lite"/>
    </source>
</evidence>
<reference evidence="4 5" key="1">
    <citation type="journal article" date="2010" name="Plant Cell">
        <title>The Chlorella variabilis NC64A genome reveals adaptation to photosymbiosis, coevolution with viruses, and cryptic sex.</title>
        <authorList>
            <person name="Blanc G."/>
            <person name="Duncan G."/>
            <person name="Agarkova I."/>
            <person name="Borodovsky M."/>
            <person name="Gurnon J."/>
            <person name="Kuo A."/>
            <person name="Lindquist E."/>
            <person name="Lucas S."/>
            <person name="Pangilinan J."/>
            <person name="Polle J."/>
            <person name="Salamov A."/>
            <person name="Terry A."/>
            <person name="Yamada T."/>
            <person name="Dunigan D.D."/>
            <person name="Grigoriev I.V."/>
            <person name="Claverie J.M."/>
            <person name="Van Etten J.L."/>
        </authorList>
    </citation>
    <scope>NUCLEOTIDE SEQUENCE [LARGE SCALE GENOMIC DNA]</scope>
    <source>
        <strain evidence="4 5">NC64A</strain>
    </source>
</reference>
<dbReference type="OrthoDB" id="415023at2759"/>
<dbReference type="InterPro" id="IPR038765">
    <property type="entry name" value="Papain-like_cys_pep_sf"/>
</dbReference>
<dbReference type="Proteomes" id="UP000008141">
    <property type="component" value="Unassembled WGS sequence"/>
</dbReference>
<dbReference type="KEGG" id="cvr:CHLNCDRAFT_141719"/>
<feature type="compositionally biased region" description="Low complexity" evidence="2">
    <location>
        <begin position="29"/>
        <end position="40"/>
    </location>
</feature>
<proteinExistence type="inferred from homology"/>
<dbReference type="FunCoup" id="E1ZTG2">
    <property type="interactions" value="1350"/>
</dbReference>
<dbReference type="GO" id="GO:0004843">
    <property type="term" value="F:cysteine-type deubiquitinase activity"/>
    <property type="evidence" value="ECO:0007669"/>
    <property type="project" value="TreeGrafter"/>
</dbReference>
<dbReference type="RefSeq" id="XP_005842998.1">
    <property type="nucleotide sequence ID" value="XM_005842936.1"/>
</dbReference>
<organism evidence="5">
    <name type="scientific">Chlorella variabilis</name>
    <name type="common">Green alga</name>
    <dbReference type="NCBI Taxonomy" id="554065"/>
    <lineage>
        <taxon>Eukaryota</taxon>
        <taxon>Viridiplantae</taxon>
        <taxon>Chlorophyta</taxon>
        <taxon>core chlorophytes</taxon>
        <taxon>Trebouxiophyceae</taxon>
        <taxon>Chlorellales</taxon>
        <taxon>Chlorellaceae</taxon>
        <taxon>Chlorella clade</taxon>
        <taxon>Chlorella</taxon>
    </lineage>
</organism>
<dbReference type="STRING" id="554065.E1ZTG2"/>
<feature type="compositionally biased region" description="Low complexity" evidence="2">
    <location>
        <begin position="51"/>
        <end position="66"/>
    </location>
</feature>
<dbReference type="InterPro" id="IPR003323">
    <property type="entry name" value="OTU_dom"/>
</dbReference>
<dbReference type="PROSITE" id="PS50802">
    <property type="entry name" value="OTU"/>
    <property type="match status" value="1"/>
</dbReference>
<dbReference type="PANTHER" id="PTHR12419">
    <property type="entry name" value="OTU DOMAIN CONTAINING PROTEIN"/>
    <property type="match status" value="1"/>
</dbReference>
<dbReference type="InterPro" id="IPR050704">
    <property type="entry name" value="Peptidase_C85-like"/>
</dbReference>
<feature type="region of interest" description="Disordered" evidence="2">
    <location>
        <begin position="148"/>
        <end position="180"/>
    </location>
</feature>
<dbReference type="EMBL" id="GL433871">
    <property type="protein sequence ID" value="EFN50896.1"/>
    <property type="molecule type" value="Genomic_DNA"/>
</dbReference>
<accession>E1ZTG2</accession>
<dbReference type="GO" id="GO:0016579">
    <property type="term" value="P:protein deubiquitination"/>
    <property type="evidence" value="ECO:0007669"/>
    <property type="project" value="TreeGrafter"/>
</dbReference>
<dbReference type="eggNOG" id="KOG2606">
    <property type="taxonomic scope" value="Eukaryota"/>
</dbReference>
<comment type="similarity">
    <text evidence="1">Belongs to the peptidase C85 family.</text>
</comment>
<feature type="compositionally biased region" description="Acidic residues" evidence="2">
    <location>
        <begin position="367"/>
        <end position="384"/>
    </location>
</feature>
<dbReference type="PANTHER" id="PTHR12419:SF10">
    <property type="entry name" value="DEUBIQUITINASE OTUD6B"/>
    <property type="match status" value="1"/>
</dbReference>
<feature type="compositionally biased region" description="Basic residues" evidence="2">
    <location>
        <begin position="160"/>
        <end position="171"/>
    </location>
</feature>
<dbReference type="OMA" id="YELGAHY"/>